<name>A0A222FPW3_9GAMM</name>
<dbReference type="SUPFAM" id="SSF109604">
    <property type="entry name" value="HD-domain/PDEase-like"/>
    <property type="match status" value="1"/>
</dbReference>
<evidence type="ECO:0000313" key="3">
    <source>
        <dbReference type="Proteomes" id="UP000202440"/>
    </source>
</evidence>
<dbReference type="KEGG" id="bsan:CHH28_17075"/>
<dbReference type="PANTHER" id="PTHR33525:SF6">
    <property type="entry name" value="HDOD DOMAIN-CONTAINING PROTEIN"/>
    <property type="match status" value="1"/>
</dbReference>
<dbReference type="OrthoDB" id="9804751at2"/>
<proteinExistence type="predicted"/>
<sequence length="282" mass="31986">MVNLDDDYLTELKHSFFIPSPPDLLTQAQAICQSDDPDLSLLADLIGKDLGLSSAVLKTINSPMFGMTRSISDARQAVMMLGLDSTTTILAAVLLKQAFKGKSAISFERLWEEATDVAEMMVYIGSRIKDTIPQENLYTTGLFHDCGIAAMAMKFHDSYLDCIKAANSDNEESLALYEDQYYNTSHPVVGFLVANTWRLPTDICHVILNHHNLEYLSYNDDVSENLLLAVLKLADNIQMQIKFSKDDHHWQAYKQQYFEQLGIGEYDYLDIYEELIEIRMQS</sequence>
<feature type="domain" description="HDOD" evidence="1">
    <location>
        <begin position="18"/>
        <end position="213"/>
    </location>
</feature>
<dbReference type="RefSeq" id="WP_094061452.1">
    <property type="nucleotide sequence ID" value="NZ_CP022530.1"/>
</dbReference>
<dbReference type="InterPro" id="IPR052340">
    <property type="entry name" value="RNase_Y/CdgJ"/>
</dbReference>
<evidence type="ECO:0000259" key="1">
    <source>
        <dbReference type="PROSITE" id="PS51833"/>
    </source>
</evidence>
<dbReference type="PANTHER" id="PTHR33525">
    <property type="match status" value="1"/>
</dbReference>
<dbReference type="AlphaFoldDB" id="A0A222FPW3"/>
<dbReference type="Gene3D" id="1.10.3210.10">
    <property type="entry name" value="Hypothetical protein af1432"/>
    <property type="match status" value="1"/>
</dbReference>
<evidence type="ECO:0000313" key="2">
    <source>
        <dbReference type="EMBL" id="ASP40283.1"/>
    </source>
</evidence>
<gene>
    <name evidence="2" type="ORF">CHH28_17075</name>
</gene>
<accession>A0A222FPW3</accession>
<protein>
    <recommendedName>
        <fullName evidence="1">HDOD domain-containing protein</fullName>
    </recommendedName>
</protein>
<dbReference type="Proteomes" id="UP000202440">
    <property type="component" value="Chromosome"/>
</dbReference>
<dbReference type="EMBL" id="CP022530">
    <property type="protein sequence ID" value="ASP40283.1"/>
    <property type="molecule type" value="Genomic_DNA"/>
</dbReference>
<dbReference type="Pfam" id="PF08668">
    <property type="entry name" value="HDOD"/>
    <property type="match status" value="1"/>
</dbReference>
<dbReference type="PROSITE" id="PS51833">
    <property type="entry name" value="HDOD"/>
    <property type="match status" value="1"/>
</dbReference>
<reference evidence="2 3" key="1">
    <citation type="submission" date="2017-07" db="EMBL/GenBank/DDBJ databases">
        <title>Annotated genome sequence of Bacterioplanes sanyensis isolated from Red Sea.</title>
        <authorList>
            <person name="Rehman Z.U."/>
        </authorList>
    </citation>
    <scope>NUCLEOTIDE SEQUENCE [LARGE SCALE GENOMIC DNA]</scope>
    <source>
        <strain evidence="2 3">NV9</strain>
    </source>
</reference>
<organism evidence="2 3">
    <name type="scientific">Bacterioplanes sanyensis</name>
    <dbReference type="NCBI Taxonomy" id="1249553"/>
    <lineage>
        <taxon>Bacteria</taxon>
        <taxon>Pseudomonadati</taxon>
        <taxon>Pseudomonadota</taxon>
        <taxon>Gammaproteobacteria</taxon>
        <taxon>Oceanospirillales</taxon>
        <taxon>Oceanospirillaceae</taxon>
        <taxon>Bacterioplanes</taxon>
    </lineage>
</organism>
<keyword evidence="3" id="KW-1185">Reference proteome</keyword>
<dbReference type="InterPro" id="IPR013976">
    <property type="entry name" value="HDOD"/>
</dbReference>